<dbReference type="STRING" id="7994.ENSAMXP00000051723"/>
<dbReference type="GeneTree" id="ENSGT00390000005140"/>
<protein>
    <submittedName>
        <fullName evidence="2">Family with sequence similarity 168 member B</fullName>
    </submittedName>
</protein>
<comment type="similarity">
    <text evidence="1">Belongs to the FAM168 family.</text>
</comment>
<dbReference type="InterPro" id="IPR029247">
    <property type="entry name" value="FAM168A/MANI"/>
</dbReference>
<proteinExistence type="inferred from homology"/>
<accession>A0A3B1KBB7</accession>
<evidence type="ECO:0000256" key="1">
    <source>
        <dbReference type="ARBA" id="ARBA00005357"/>
    </source>
</evidence>
<reference evidence="3" key="2">
    <citation type="journal article" date="2014" name="Nat. Commun.">
        <title>The cavefish genome reveals candidate genes for eye loss.</title>
        <authorList>
            <person name="McGaugh S.E."/>
            <person name="Gross J.B."/>
            <person name="Aken B."/>
            <person name="Blin M."/>
            <person name="Borowsky R."/>
            <person name="Chalopin D."/>
            <person name="Hinaux H."/>
            <person name="Jeffery W.R."/>
            <person name="Keene A."/>
            <person name="Ma L."/>
            <person name="Minx P."/>
            <person name="Murphy D."/>
            <person name="O'Quin K.E."/>
            <person name="Retaux S."/>
            <person name="Rohner N."/>
            <person name="Searle S.M."/>
            <person name="Stahl B.A."/>
            <person name="Tabin C."/>
            <person name="Volff J.N."/>
            <person name="Yoshizawa M."/>
            <person name="Warren W.C."/>
        </authorList>
    </citation>
    <scope>NUCLEOTIDE SEQUENCE [LARGE SCALE GENOMIC DNA]</scope>
    <source>
        <strain evidence="3">female</strain>
    </source>
</reference>
<evidence type="ECO:0000313" key="3">
    <source>
        <dbReference type="Proteomes" id="UP000018467"/>
    </source>
</evidence>
<dbReference type="PANTHER" id="PTHR31844">
    <property type="entry name" value="MYELIN-ASSOCIATED NEURITE-OUTGROWTH INHIBITOR-RELATED"/>
    <property type="match status" value="1"/>
</dbReference>
<reference evidence="3" key="1">
    <citation type="submission" date="2013-03" db="EMBL/GenBank/DDBJ databases">
        <authorList>
            <person name="Jeffery W."/>
            <person name="Warren W."/>
            <person name="Wilson R.K."/>
        </authorList>
    </citation>
    <scope>NUCLEOTIDE SEQUENCE</scope>
    <source>
        <strain evidence="3">female</strain>
    </source>
</reference>
<dbReference type="Pfam" id="PF14944">
    <property type="entry name" value="TCRP1"/>
    <property type="match status" value="1"/>
</dbReference>
<dbReference type="Proteomes" id="UP000018467">
    <property type="component" value="Unassembled WGS sequence"/>
</dbReference>
<keyword evidence="3" id="KW-1185">Reference proteome</keyword>
<sequence>MNPVYSPAPTGVPYANPKGIGYPAGFPVGYAAAAPAYTPNVYPGANPAFPTGKRSLHHIICILVFM</sequence>
<dbReference type="InParanoid" id="A0A3B1KBB7"/>
<reference evidence="2" key="3">
    <citation type="submission" date="2025-08" db="UniProtKB">
        <authorList>
            <consortium name="Ensembl"/>
        </authorList>
    </citation>
    <scope>IDENTIFICATION</scope>
</reference>
<organism evidence="2 3">
    <name type="scientific">Astyanax mexicanus</name>
    <name type="common">Blind cave fish</name>
    <name type="synonym">Astyanax fasciatus mexicanus</name>
    <dbReference type="NCBI Taxonomy" id="7994"/>
    <lineage>
        <taxon>Eukaryota</taxon>
        <taxon>Metazoa</taxon>
        <taxon>Chordata</taxon>
        <taxon>Craniata</taxon>
        <taxon>Vertebrata</taxon>
        <taxon>Euteleostomi</taxon>
        <taxon>Actinopterygii</taxon>
        <taxon>Neopterygii</taxon>
        <taxon>Teleostei</taxon>
        <taxon>Ostariophysi</taxon>
        <taxon>Characiformes</taxon>
        <taxon>Characoidei</taxon>
        <taxon>Acestrorhamphidae</taxon>
        <taxon>Acestrorhamphinae</taxon>
        <taxon>Astyanax</taxon>
    </lineage>
</organism>
<name>A0A3B1KBB7_ASTMX</name>
<reference evidence="2" key="4">
    <citation type="submission" date="2025-09" db="UniProtKB">
        <authorList>
            <consortium name="Ensembl"/>
        </authorList>
    </citation>
    <scope>IDENTIFICATION</scope>
</reference>
<dbReference type="AlphaFoldDB" id="A0A3B1KBB7"/>
<evidence type="ECO:0000313" key="2">
    <source>
        <dbReference type="Ensembl" id="ENSAMXP00000051723.1"/>
    </source>
</evidence>
<dbReference type="Ensembl" id="ENSAMXT00000038411.1">
    <property type="protein sequence ID" value="ENSAMXP00000051723.1"/>
    <property type="gene ID" value="ENSAMXG00000030805.1"/>
</dbReference>
<dbReference type="Bgee" id="ENSAMXG00000030805">
    <property type="expression patterns" value="Expressed in camera-type eye and 14 other cell types or tissues"/>
</dbReference>